<name>A0ACC8EPF8_9PEZI</name>
<organism evidence="1 2">
    <name type="scientific">Cenococcum geophilum 1.58</name>
    <dbReference type="NCBI Taxonomy" id="794803"/>
    <lineage>
        <taxon>Eukaryota</taxon>
        <taxon>Fungi</taxon>
        <taxon>Dikarya</taxon>
        <taxon>Ascomycota</taxon>
        <taxon>Pezizomycotina</taxon>
        <taxon>Dothideomycetes</taxon>
        <taxon>Pleosporomycetidae</taxon>
        <taxon>Gloniales</taxon>
        <taxon>Gloniaceae</taxon>
        <taxon>Cenococcum</taxon>
    </lineage>
</organism>
<proteinExistence type="predicted"/>
<protein>
    <submittedName>
        <fullName evidence="1">Uncharacterized protein</fullName>
    </submittedName>
</protein>
<keyword evidence="2" id="KW-1185">Reference proteome</keyword>
<accession>A0ACC8EPF8</accession>
<evidence type="ECO:0000313" key="2">
    <source>
        <dbReference type="Proteomes" id="UP000250078"/>
    </source>
</evidence>
<evidence type="ECO:0000313" key="1">
    <source>
        <dbReference type="EMBL" id="OCK88178.1"/>
    </source>
</evidence>
<feature type="non-terminal residue" evidence="1">
    <location>
        <position position="1"/>
    </location>
</feature>
<dbReference type="Proteomes" id="UP000250078">
    <property type="component" value="Unassembled WGS sequence"/>
</dbReference>
<dbReference type="EMBL" id="KV748247">
    <property type="protein sequence ID" value="OCK88178.1"/>
    <property type="molecule type" value="Genomic_DNA"/>
</dbReference>
<reference evidence="1 2" key="1">
    <citation type="journal article" date="2016" name="Nat. Commun.">
        <title>Ectomycorrhizal ecology is imprinted in the genome of the dominant symbiotic fungus Cenococcum geophilum.</title>
        <authorList>
            <consortium name="DOE Joint Genome Institute"/>
            <person name="Peter M."/>
            <person name="Kohler A."/>
            <person name="Ohm R.A."/>
            <person name="Kuo A."/>
            <person name="Krutzmann J."/>
            <person name="Morin E."/>
            <person name="Arend M."/>
            <person name="Barry K.W."/>
            <person name="Binder M."/>
            <person name="Choi C."/>
            <person name="Clum A."/>
            <person name="Copeland A."/>
            <person name="Grisel N."/>
            <person name="Haridas S."/>
            <person name="Kipfer T."/>
            <person name="LaButti K."/>
            <person name="Lindquist E."/>
            <person name="Lipzen A."/>
            <person name="Maire R."/>
            <person name="Meier B."/>
            <person name="Mihaltcheva S."/>
            <person name="Molinier V."/>
            <person name="Murat C."/>
            <person name="Poggeler S."/>
            <person name="Quandt C.A."/>
            <person name="Sperisen C."/>
            <person name="Tritt A."/>
            <person name="Tisserant E."/>
            <person name="Crous P.W."/>
            <person name="Henrissat B."/>
            <person name="Nehls U."/>
            <person name="Egli S."/>
            <person name="Spatafora J.W."/>
            <person name="Grigoriev I.V."/>
            <person name="Martin F.M."/>
        </authorList>
    </citation>
    <scope>NUCLEOTIDE SEQUENCE [LARGE SCALE GENOMIC DNA]</scope>
    <source>
        <strain evidence="1 2">1.58</strain>
    </source>
</reference>
<sequence length="142" mass="16365">GLPRWILSSKKRHNPQTKFSSIVFTIKNEEKRQEILKQKEISTAGTATKVVKYLKVSPTTQCTSCQKFGHIGDRCSTRAYRYYTAAYLSKDRSCFTCIITGRPCQHTTPLYINCKEKYFANSKDCKTFKAAKLVREEDSMEE</sequence>
<gene>
    <name evidence="1" type="ORF">K441DRAFT_739512</name>
</gene>